<protein>
    <submittedName>
        <fullName evidence="1">Uncharacterized protein</fullName>
    </submittedName>
</protein>
<organism evidence="1 2">
    <name type="scientific">Hypsibius exemplaris</name>
    <name type="common">Freshwater tardigrade</name>
    <dbReference type="NCBI Taxonomy" id="2072580"/>
    <lineage>
        <taxon>Eukaryota</taxon>
        <taxon>Metazoa</taxon>
        <taxon>Ecdysozoa</taxon>
        <taxon>Tardigrada</taxon>
        <taxon>Eutardigrada</taxon>
        <taxon>Parachela</taxon>
        <taxon>Hypsibioidea</taxon>
        <taxon>Hypsibiidae</taxon>
        <taxon>Hypsibius</taxon>
    </lineage>
</organism>
<dbReference type="AlphaFoldDB" id="A0A9X6NG95"/>
<dbReference type="Proteomes" id="UP000192578">
    <property type="component" value="Unassembled WGS sequence"/>
</dbReference>
<sequence length="143" mass="16193">MMAPATPQDFLIKSGKAIDMEIRVQKKPQSSRVEILPNAIIDPVSLHGEQRQTEETIAEIILTQITKTKGRSGQHNGEKISWYDDRFPPYQPESYSRELVGKVTASRTDLRDKEMGTDQTIVSGMTNARRREVMAEKSGRTNF</sequence>
<evidence type="ECO:0000313" key="2">
    <source>
        <dbReference type="Proteomes" id="UP000192578"/>
    </source>
</evidence>
<dbReference type="EMBL" id="MTYJ01000183">
    <property type="protein sequence ID" value="OWA50126.1"/>
    <property type="molecule type" value="Genomic_DNA"/>
</dbReference>
<name>A0A9X6NG95_HYPEX</name>
<keyword evidence="2" id="KW-1185">Reference proteome</keyword>
<evidence type="ECO:0000313" key="1">
    <source>
        <dbReference type="EMBL" id="OWA50126.1"/>
    </source>
</evidence>
<proteinExistence type="predicted"/>
<accession>A0A9X6NG95</accession>
<reference evidence="2" key="1">
    <citation type="submission" date="2017-01" db="EMBL/GenBank/DDBJ databases">
        <title>Comparative genomics of anhydrobiosis in the tardigrade Hypsibius dujardini.</title>
        <authorList>
            <person name="Yoshida Y."/>
            <person name="Koutsovoulos G."/>
            <person name="Laetsch D."/>
            <person name="Stevens L."/>
            <person name="Kumar S."/>
            <person name="Horikawa D."/>
            <person name="Ishino K."/>
            <person name="Komine S."/>
            <person name="Tomita M."/>
            <person name="Blaxter M."/>
            <person name="Arakawa K."/>
        </authorList>
    </citation>
    <scope>NUCLEOTIDE SEQUENCE [LARGE SCALE GENOMIC DNA]</scope>
    <source>
        <strain evidence="2">Z151</strain>
    </source>
</reference>
<gene>
    <name evidence="1" type="ORF">BV898_14651</name>
</gene>
<comment type="caution">
    <text evidence="1">The sequence shown here is derived from an EMBL/GenBank/DDBJ whole genome shotgun (WGS) entry which is preliminary data.</text>
</comment>